<protein>
    <submittedName>
        <fullName evidence="1">Uncharacterized protein</fullName>
    </submittedName>
</protein>
<sequence length="285" mass="29637">MCGKMGFKSSSFLCLTIFFAISSSIHAFNITRLLGQNPDFSTFNNYLTETKLVKGINSRNTITVLVLSNGAISSISGKDPEVIKAILSTHVILDYFDEKKLRKAQGTGELLTTLYQSTGLAVNNQGFLKVKLNGEGVIVFGSAVVGAPKDDELVQTVLSIPYNISILQVAKPIVPPGIDTQLAPPKGAMPPEASAKAPVPTTEAPAADASSPSEEVTSPPSPSEVITDSPAEAPTADAPSPSLAPGPGDDEGGAADAETNHSSSSRTVVGLVGAMMCFISLLFVM</sequence>
<accession>A0ACB0M2N8</accession>
<proteinExistence type="predicted"/>
<evidence type="ECO:0000313" key="1">
    <source>
        <dbReference type="EMBL" id="CAJ2674866.1"/>
    </source>
</evidence>
<gene>
    <name evidence="1" type="ORF">MILVUS5_LOCUS38020</name>
</gene>
<dbReference type="EMBL" id="CASHSV030000716">
    <property type="protein sequence ID" value="CAJ2674866.1"/>
    <property type="molecule type" value="Genomic_DNA"/>
</dbReference>
<comment type="caution">
    <text evidence="1">The sequence shown here is derived from an EMBL/GenBank/DDBJ whole genome shotgun (WGS) entry which is preliminary data.</text>
</comment>
<organism evidence="1 2">
    <name type="scientific">Trifolium pratense</name>
    <name type="common">Red clover</name>
    <dbReference type="NCBI Taxonomy" id="57577"/>
    <lineage>
        <taxon>Eukaryota</taxon>
        <taxon>Viridiplantae</taxon>
        <taxon>Streptophyta</taxon>
        <taxon>Embryophyta</taxon>
        <taxon>Tracheophyta</taxon>
        <taxon>Spermatophyta</taxon>
        <taxon>Magnoliopsida</taxon>
        <taxon>eudicotyledons</taxon>
        <taxon>Gunneridae</taxon>
        <taxon>Pentapetalae</taxon>
        <taxon>rosids</taxon>
        <taxon>fabids</taxon>
        <taxon>Fabales</taxon>
        <taxon>Fabaceae</taxon>
        <taxon>Papilionoideae</taxon>
        <taxon>50 kb inversion clade</taxon>
        <taxon>NPAAA clade</taxon>
        <taxon>Hologalegina</taxon>
        <taxon>IRL clade</taxon>
        <taxon>Trifolieae</taxon>
        <taxon>Trifolium</taxon>
    </lineage>
</organism>
<evidence type="ECO:0000313" key="2">
    <source>
        <dbReference type="Proteomes" id="UP001177021"/>
    </source>
</evidence>
<reference evidence="1" key="1">
    <citation type="submission" date="2023-10" db="EMBL/GenBank/DDBJ databases">
        <authorList>
            <person name="Rodriguez Cubillos JULIANA M."/>
            <person name="De Vega J."/>
        </authorList>
    </citation>
    <scope>NUCLEOTIDE SEQUENCE</scope>
</reference>
<dbReference type="Proteomes" id="UP001177021">
    <property type="component" value="Unassembled WGS sequence"/>
</dbReference>
<keyword evidence="2" id="KW-1185">Reference proteome</keyword>
<name>A0ACB0M2N8_TRIPR</name>